<sequence length="49" mass="5274">MDSIQHLLVYITVAIAVGYLVWKFLLPKSLVSSKKGNSKSCGQDGCGCD</sequence>
<evidence type="ECO:0000313" key="2">
    <source>
        <dbReference type="EMBL" id="MCL6274498.1"/>
    </source>
</evidence>
<dbReference type="RefSeq" id="WP_249657675.1">
    <property type="nucleotide sequence ID" value="NZ_JAMFMA010000002.1"/>
</dbReference>
<gene>
    <name evidence="2" type="ORF">M3P19_10775</name>
</gene>
<reference evidence="2 3" key="1">
    <citation type="submission" date="2022-05" db="EMBL/GenBank/DDBJ databases">
        <authorList>
            <person name="Park J.-S."/>
        </authorList>
    </citation>
    <scope>NUCLEOTIDE SEQUENCE [LARGE SCALE GENOMIC DNA]</scope>
    <source>
        <strain evidence="2 3">2012CJ35-5</strain>
    </source>
</reference>
<evidence type="ECO:0000256" key="1">
    <source>
        <dbReference type="SAM" id="Phobius"/>
    </source>
</evidence>
<name>A0ABT0PVK7_9FLAO</name>
<keyword evidence="1" id="KW-0472">Membrane</keyword>
<evidence type="ECO:0000313" key="3">
    <source>
        <dbReference type="Proteomes" id="UP001203607"/>
    </source>
</evidence>
<protein>
    <recommendedName>
        <fullName evidence="4">FeoB-associated Cys-rich membrane protein</fullName>
    </recommendedName>
</protein>
<organism evidence="2 3">
    <name type="scientific">Flagellimonas spongiicola</name>
    <dbReference type="NCBI Taxonomy" id="2942208"/>
    <lineage>
        <taxon>Bacteria</taxon>
        <taxon>Pseudomonadati</taxon>
        <taxon>Bacteroidota</taxon>
        <taxon>Flavobacteriia</taxon>
        <taxon>Flavobacteriales</taxon>
        <taxon>Flavobacteriaceae</taxon>
        <taxon>Flagellimonas</taxon>
    </lineage>
</organism>
<comment type="caution">
    <text evidence="2">The sequence shown here is derived from an EMBL/GenBank/DDBJ whole genome shotgun (WGS) entry which is preliminary data.</text>
</comment>
<accession>A0ABT0PVK7</accession>
<keyword evidence="1" id="KW-0812">Transmembrane</keyword>
<dbReference type="Proteomes" id="UP001203607">
    <property type="component" value="Unassembled WGS sequence"/>
</dbReference>
<keyword evidence="3" id="KW-1185">Reference proteome</keyword>
<dbReference type="EMBL" id="JAMFMA010000002">
    <property type="protein sequence ID" value="MCL6274498.1"/>
    <property type="molecule type" value="Genomic_DNA"/>
</dbReference>
<proteinExistence type="predicted"/>
<feature type="transmembrane region" description="Helical" evidence="1">
    <location>
        <begin position="6"/>
        <end position="26"/>
    </location>
</feature>
<keyword evidence="1" id="KW-1133">Transmembrane helix</keyword>
<evidence type="ECO:0008006" key="4">
    <source>
        <dbReference type="Google" id="ProtNLM"/>
    </source>
</evidence>